<evidence type="ECO:0000313" key="1">
    <source>
        <dbReference type="Proteomes" id="UP000095284"/>
    </source>
</evidence>
<sequence>MSHLRGIIDMPDTVTGRLLDIITEGGGKMSEFQAVHRCMGKTSFSARPETHIATMSASPGNNSATILWIVRMEKMKTPNSASSTNL</sequence>
<dbReference type="WBParaSite" id="BXY_1261700.1">
    <property type="protein sequence ID" value="BXY_1261700.1"/>
    <property type="gene ID" value="BXY_1261700"/>
</dbReference>
<evidence type="ECO:0000313" key="2">
    <source>
        <dbReference type="WBParaSite" id="BXY_1261700.1"/>
    </source>
</evidence>
<dbReference type="Proteomes" id="UP000095284">
    <property type="component" value="Unplaced"/>
</dbReference>
<protein>
    <submittedName>
        <fullName evidence="2">Transcriptional regulator</fullName>
    </submittedName>
</protein>
<name>A0A1I7SHU9_BURXY</name>
<organism evidence="1 2">
    <name type="scientific">Bursaphelenchus xylophilus</name>
    <name type="common">Pinewood nematode worm</name>
    <name type="synonym">Aphelenchoides xylophilus</name>
    <dbReference type="NCBI Taxonomy" id="6326"/>
    <lineage>
        <taxon>Eukaryota</taxon>
        <taxon>Metazoa</taxon>
        <taxon>Ecdysozoa</taxon>
        <taxon>Nematoda</taxon>
        <taxon>Chromadorea</taxon>
        <taxon>Rhabditida</taxon>
        <taxon>Tylenchina</taxon>
        <taxon>Tylenchomorpha</taxon>
        <taxon>Aphelenchoidea</taxon>
        <taxon>Aphelenchoididae</taxon>
        <taxon>Bursaphelenchus</taxon>
    </lineage>
</organism>
<accession>A0A1I7SHU9</accession>
<proteinExistence type="predicted"/>
<dbReference type="AlphaFoldDB" id="A0A1I7SHU9"/>
<reference evidence="2" key="1">
    <citation type="submission" date="2016-11" db="UniProtKB">
        <authorList>
            <consortium name="WormBaseParasite"/>
        </authorList>
    </citation>
    <scope>IDENTIFICATION</scope>
</reference>